<reference evidence="3" key="2">
    <citation type="submission" date="2020-05" db="UniProtKB">
        <authorList>
            <consortium name="EnsemblMetazoa"/>
        </authorList>
    </citation>
    <scope>IDENTIFICATION</scope>
</reference>
<sequence>MLPHRKIHSVTRLKRRPSIRQHHIKAKDISLYLEVPSRLLSNQNTLEWGDDDSFEDGALVVFFPSFVGSIWQKISHEEHPRFRALIICIARSIMPISSYGKPLLPFAPARMHFYGDSTSKNPVDYSSSGEEELMFSTQREEKERERELKGK</sequence>
<protein>
    <submittedName>
        <fullName evidence="2 3">DEAD/DEAH box helicase</fullName>
    </submittedName>
</protein>
<keyword evidence="2" id="KW-0067">ATP-binding</keyword>
<dbReference type="EMBL" id="KE525331">
    <property type="protein sequence ID" value="KFB47366.1"/>
    <property type="molecule type" value="Genomic_DNA"/>
</dbReference>
<evidence type="ECO:0000313" key="4">
    <source>
        <dbReference type="Proteomes" id="UP000030765"/>
    </source>
</evidence>
<keyword evidence="4" id="KW-1185">Reference proteome</keyword>
<dbReference type="AlphaFoldDB" id="A0A084WAX2"/>
<organism evidence="2">
    <name type="scientific">Anopheles sinensis</name>
    <name type="common">Mosquito</name>
    <dbReference type="NCBI Taxonomy" id="74873"/>
    <lineage>
        <taxon>Eukaryota</taxon>
        <taxon>Metazoa</taxon>
        <taxon>Ecdysozoa</taxon>
        <taxon>Arthropoda</taxon>
        <taxon>Hexapoda</taxon>
        <taxon>Insecta</taxon>
        <taxon>Pterygota</taxon>
        <taxon>Neoptera</taxon>
        <taxon>Endopterygota</taxon>
        <taxon>Diptera</taxon>
        <taxon>Nematocera</taxon>
        <taxon>Culicoidea</taxon>
        <taxon>Culicidae</taxon>
        <taxon>Anophelinae</taxon>
        <taxon>Anopheles</taxon>
    </lineage>
</organism>
<name>A0A084WAX2_ANOSI</name>
<evidence type="ECO:0000313" key="3">
    <source>
        <dbReference type="EnsemblMetazoa" id="ASIC015609-PA"/>
    </source>
</evidence>
<dbReference type="VEuPathDB" id="VectorBase:ASIC015609"/>
<dbReference type="GO" id="GO:0004386">
    <property type="term" value="F:helicase activity"/>
    <property type="evidence" value="ECO:0007669"/>
    <property type="project" value="UniProtKB-KW"/>
</dbReference>
<evidence type="ECO:0000313" key="2">
    <source>
        <dbReference type="EMBL" id="KFB47366.1"/>
    </source>
</evidence>
<dbReference type="EMBL" id="ATLV01022274">
    <property type="status" value="NOT_ANNOTATED_CDS"/>
    <property type="molecule type" value="Genomic_DNA"/>
</dbReference>
<feature type="compositionally biased region" description="Basic and acidic residues" evidence="1">
    <location>
        <begin position="138"/>
        <end position="151"/>
    </location>
</feature>
<keyword evidence="2" id="KW-0547">Nucleotide-binding</keyword>
<reference evidence="2 4" key="1">
    <citation type="journal article" date="2014" name="BMC Genomics">
        <title>Genome sequence of Anopheles sinensis provides insight into genetics basis of mosquito competence for malaria parasites.</title>
        <authorList>
            <person name="Zhou D."/>
            <person name="Zhang D."/>
            <person name="Ding G."/>
            <person name="Shi L."/>
            <person name="Hou Q."/>
            <person name="Ye Y."/>
            <person name="Xu Y."/>
            <person name="Zhou H."/>
            <person name="Xiong C."/>
            <person name="Li S."/>
            <person name="Yu J."/>
            <person name="Hong S."/>
            <person name="Yu X."/>
            <person name="Zou P."/>
            <person name="Chen C."/>
            <person name="Chang X."/>
            <person name="Wang W."/>
            <person name="Lv Y."/>
            <person name="Sun Y."/>
            <person name="Ma L."/>
            <person name="Shen B."/>
            <person name="Zhu C."/>
        </authorList>
    </citation>
    <scope>NUCLEOTIDE SEQUENCE [LARGE SCALE GENOMIC DNA]</scope>
</reference>
<evidence type="ECO:0000256" key="1">
    <source>
        <dbReference type="SAM" id="MobiDB-lite"/>
    </source>
</evidence>
<keyword evidence="2" id="KW-0378">Hydrolase</keyword>
<keyword evidence="2" id="KW-0347">Helicase</keyword>
<proteinExistence type="predicted"/>
<gene>
    <name evidence="2" type="ORF">ZHAS_00015609</name>
</gene>
<accession>A0A084WAX2</accession>
<dbReference type="EnsemblMetazoa" id="ASIC015609-RA">
    <property type="protein sequence ID" value="ASIC015609-PA"/>
    <property type="gene ID" value="ASIC015609"/>
</dbReference>
<feature type="region of interest" description="Disordered" evidence="1">
    <location>
        <begin position="120"/>
        <end position="151"/>
    </location>
</feature>
<dbReference type="Proteomes" id="UP000030765">
    <property type="component" value="Unassembled WGS sequence"/>
</dbReference>